<dbReference type="Pfam" id="PF03313">
    <property type="entry name" value="SDH_alpha"/>
    <property type="match status" value="1"/>
</dbReference>
<evidence type="ECO:0000313" key="3">
    <source>
        <dbReference type="EMBL" id="ANU74863.2"/>
    </source>
</evidence>
<organism evidence="3 4">
    <name type="scientific">Blautia pseudococcoides</name>
    <dbReference type="NCBI Taxonomy" id="1796616"/>
    <lineage>
        <taxon>Bacteria</taxon>
        <taxon>Bacillati</taxon>
        <taxon>Bacillota</taxon>
        <taxon>Clostridia</taxon>
        <taxon>Lachnospirales</taxon>
        <taxon>Lachnospiraceae</taxon>
        <taxon>Blautia</taxon>
    </lineage>
</organism>
<dbReference type="OrthoDB" id="41906at2"/>
<evidence type="ECO:0000313" key="4">
    <source>
        <dbReference type="Proteomes" id="UP000092574"/>
    </source>
</evidence>
<dbReference type="STRING" id="1796616.A4V09_03250"/>
<dbReference type="Proteomes" id="UP000092574">
    <property type="component" value="Chromosome"/>
</dbReference>
<dbReference type="EMBL" id="CP015405">
    <property type="protein sequence ID" value="ANU74863.2"/>
    <property type="molecule type" value="Genomic_DNA"/>
</dbReference>
<feature type="domain" description="Serine dehydratase-like alpha subunit" evidence="2">
    <location>
        <begin position="95"/>
        <end position="430"/>
    </location>
</feature>
<gene>
    <name evidence="3" type="ORF">A4V09_03250</name>
</gene>
<reference evidence="3" key="1">
    <citation type="submission" date="2017-04" db="EMBL/GenBank/DDBJ databases">
        <title>Complete Genome Sequences of Twelve Strains of a Stable Defined Moderately Diverse Mouse Microbiota 2 (sDMDMm2).</title>
        <authorList>
            <person name="Uchimura Y."/>
            <person name="Wyss M."/>
            <person name="Brugiroux S."/>
            <person name="Limenitakis J.P."/>
            <person name="Stecher B."/>
            <person name="McCoy K.D."/>
            <person name="Macpherson A.J."/>
        </authorList>
    </citation>
    <scope>NUCLEOTIDE SEQUENCE</scope>
    <source>
        <strain evidence="3">YL58</strain>
    </source>
</reference>
<dbReference type="AlphaFoldDB" id="A0A1C7I7Q1"/>
<protein>
    <recommendedName>
        <fullName evidence="1">UPF0597 protein A4V09_03250</fullName>
    </recommendedName>
</protein>
<dbReference type="KEGG" id="byl:A4V09_03250"/>
<dbReference type="GO" id="GO:0080146">
    <property type="term" value="F:L-cysteine desulfhydrase activity"/>
    <property type="evidence" value="ECO:0007669"/>
    <property type="project" value="TreeGrafter"/>
</dbReference>
<dbReference type="InterPro" id="IPR005130">
    <property type="entry name" value="Ser_deHydtase-like_asu"/>
</dbReference>
<sequence length="439" mass="46819">MEISGGQNMEESRRAFYQSLLHREIAPALGCTEPAAAALTAACAAACLGQIPEEITVRTSQYILKNAMNVGIPGIGMTGLDIAVALGALSASPKKELMILSQISAEEKRMAKSLTEQGKVRIELAPTEEKVYIEVRVQAGGETAKAVTAETHKNIIYVEKNGMIFYQKERKKKKEGESAKEPYTVTLEEILDFSERVKLENLEFLREVIRMNREIALEGINRRYGLQVGKNLMDGTENGLVGQDAANYAAAMTAAAADARMAGCEKPVMSAAGSGNQGLTATIPIAAIGEKLGMEEEKILRALALSILLTVHTKHYLGRLSVLCGCSISSAMGVACGIVFMLGGTYAQMTWAVNSMVADISGVVCDGAKPGCALKIATAVQSAVRAANMALNGSGADSHDGIVHINAEKTLENLGILGNWGMKDANRIILDLMLEKQKI</sequence>
<dbReference type="InterPro" id="IPR021144">
    <property type="entry name" value="UPF0597"/>
</dbReference>
<comment type="similarity">
    <text evidence="1">Belongs to the UPF0597 family.</text>
</comment>
<dbReference type="HAMAP" id="MF_01845">
    <property type="entry name" value="UPF0597"/>
    <property type="match status" value="1"/>
</dbReference>
<proteinExistence type="inferred from homology"/>
<name>A0A1C7I7Q1_9FIRM</name>
<dbReference type="PANTHER" id="PTHR30501">
    <property type="entry name" value="UPF0597 PROTEIN YHAM"/>
    <property type="match status" value="1"/>
</dbReference>
<dbReference type="PIRSF" id="PIRSF006054">
    <property type="entry name" value="UCP006054"/>
    <property type="match status" value="1"/>
</dbReference>
<evidence type="ECO:0000256" key="1">
    <source>
        <dbReference type="HAMAP-Rule" id="MF_01845"/>
    </source>
</evidence>
<dbReference type="PANTHER" id="PTHR30501:SF2">
    <property type="entry name" value="UPF0597 PROTEIN YHAM"/>
    <property type="match status" value="1"/>
</dbReference>
<keyword evidence="4" id="KW-1185">Reference proteome</keyword>
<evidence type="ECO:0000259" key="2">
    <source>
        <dbReference type="Pfam" id="PF03313"/>
    </source>
</evidence>
<accession>A0A1C7I7Q1</accession>
<dbReference type="GO" id="GO:0019450">
    <property type="term" value="P:L-cysteine catabolic process to pyruvate"/>
    <property type="evidence" value="ECO:0007669"/>
    <property type="project" value="TreeGrafter"/>
</dbReference>